<dbReference type="KEGG" id="nai:NECAME_17841"/>
<keyword evidence="2" id="KW-1185">Reference proteome</keyword>
<accession>W2TIU1</accession>
<dbReference type="AlphaFoldDB" id="W2TIU1"/>
<evidence type="ECO:0000313" key="1">
    <source>
        <dbReference type="EMBL" id="ETN81713.1"/>
    </source>
</evidence>
<gene>
    <name evidence="1" type="ORF">NECAME_17841</name>
</gene>
<protein>
    <submittedName>
        <fullName evidence="1">Uncharacterized protein</fullName>
    </submittedName>
</protein>
<evidence type="ECO:0000313" key="2">
    <source>
        <dbReference type="Proteomes" id="UP000053676"/>
    </source>
</evidence>
<proteinExistence type="predicted"/>
<dbReference type="EMBL" id="KI658637">
    <property type="protein sequence ID" value="ETN81713.1"/>
    <property type="molecule type" value="Genomic_DNA"/>
</dbReference>
<feature type="non-terminal residue" evidence="1">
    <location>
        <position position="62"/>
    </location>
</feature>
<organism evidence="1 2">
    <name type="scientific">Necator americanus</name>
    <name type="common">Human hookworm</name>
    <dbReference type="NCBI Taxonomy" id="51031"/>
    <lineage>
        <taxon>Eukaryota</taxon>
        <taxon>Metazoa</taxon>
        <taxon>Ecdysozoa</taxon>
        <taxon>Nematoda</taxon>
        <taxon>Chromadorea</taxon>
        <taxon>Rhabditida</taxon>
        <taxon>Rhabditina</taxon>
        <taxon>Rhabditomorpha</taxon>
        <taxon>Strongyloidea</taxon>
        <taxon>Ancylostomatidae</taxon>
        <taxon>Bunostominae</taxon>
        <taxon>Necator</taxon>
    </lineage>
</organism>
<name>W2TIU1_NECAM</name>
<sequence length="62" mass="7012">MDILVGMVCLDRVEKMEKSGQMQNTAHVRRAESVDCRTFFQKSKPGCVHSCIYMLKSSKVSS</sequence>
<reference evidence="2" key="1">
    <citation type="journal article" date="2014" name="Nat. Genet.">
        <title>Genome of the human hookworm Necator americanus.</title>
        <authorList>
            <person name="Tang Y.T."/>
            <person name="Gao X."/>
            <person name="Rosa B.A."/>
            <person name="Abubucker S."/>
            <person name="Hallsworth-Pepin K."/>
            <person name="Martin J."/>
            <person name="Tyagi R."/>
            <person name="Heizer E."/>
            <person name="Zhang X."/>
            <person name="Bhonagiri-Palsikar V."/>
            <person name="Minx P."/>
            <person name="Warren W.C."/>
            <person name="Wang Q."/>
            <person name="Zhan B."/>
            <person name="Hotez P.J."/>
            <person name="Sternberg P.W."/>
            <person name="Dougall A."/>
            <person name="Gaze S.T."/>
            <person name="Mulvenna J."/>
            <person name="Sotillo J."/>
            <person name="Ranganathan S."/>
            <person name="Rabelo E.M."/>
            <person name="Wilson R.K."/>
            <person name="Felgner P.L."/>
            <person name="Bethony J."/>
            <person name="Hawdon J.M."/>
            <person name="Gasser R.B."/>
            <person name="Loukas A."/>
            <person name="Mitreva M."/>
        </authorList>
    </citation>
    <scope>NUCLEOTIDE SEQUENCE [LARGE SCALE GENOMIC DNA]</scope>
</reference>
<dbReference type="Proteomes" id="UP000053676">
    <property type="component" value="Unassembled WGS sequence"/>
</dbReference>